<evidence type="ECO:0000313" key="3">
    <source>
        <dbReference type="Proteomes" id="UP000256829"/>
    </source>
</evidence>
<keyword evidence="2" id="KW-0378">Hydrolase</keyword>
<dbReference type="Proteomes" id="UP000256829">
    <property type="component" value="Unassembled WGS sequence"/>
</dbReference>
<reference evidence="2 3" key="1">
    <citation type="submission" date="2018-08" db="EMBL/GenBank/DDBJ databases">
        <title>Lysobacter soli KCTC 22011, whole genome shotgun sequence.</title>
        <authorList>
            <person name="Zhang X."/>
            <person name="Feng G."/>
            <person name="Zhu H."/>
        </authorList>
    </citation>
    <scope>NUCLEOTIDE SEQUENCE [LARGE SCALE GENOMIC DNA]</scope>
    <source>
        <strain evidence="2 3">KCTC 22011</strain>
    </source>
</reference>
<proteinExistence type="predicted"/>
<evidence type="ECO:0000313" key="2">
    <source>
        <dbReference type="EMBL" id="RDY67961.1"/>
    </source>
</evidence>
<name>A0A3D8VFV0_9GAMM</name>
<dbReference type="PANTHER" id="PTHR43283">
    <property type="entry name" value="BETA-LACTAMASE-RELATED"/>
    <property type="match status" value="1"/>
</dbReference>
<dbReference type="InterPro" id="IPR012338">
    <property type="entry name" value="Beta-lactam/transpept-like"/>
</dbReference>
<dbReference type="GO" id="GO:0016787">
    <property type="term" value="F:hydrolase activity"/>
    <property type="evidence" value="ECO:0007669"/>
    <property type="project" value="UniProtKB-KW"/>
</dbReference>
<dbReference type="AlphaFoldDB" id="A0A3D8VFV0"/>
<organism evidence="2 3">
    <name type="scientific">Lysobacter soli</name>
    <dbReference type="NCBI Taxonomy" id="453783"/>
    <lineage>
        <taxon>Bacteria</taxon>
        <taxon>Pseudomonadati</taxon>
        <taxon>Pseudomonadota</taxon>
        <taxon>Gammaproteobacteria</taxon>
        <taxon>Lysobacterales</taxon>
        <taxon>Lysobacteraceae</taxon>
        <taxon>Lysobacter</taxon>
    </lineage>
</organism>
<evidence type="ECO:0000259" key="1">
    <source>
        <dbReference type="Pfam" id="PF00144"/>
    </source>
</evidence>
<keyword evidence="3" id="KW-1185">Reference proteome</keyword>
<protein>
    <submittedName>
        <fullName evidence="2">Class A beta-lactamase-related serine hydrolase</fullName>
    </submittedName>
</protein>
<comment type="caution">
    <text evidence="2">The sequence shown here is derived from an EMBL/GenBank/DDBJ whole genome shotgun (WGS) entry which is preliminary data.</text>
</comment>
<dbReference type="Pfam" id="PF00144">
    <property type="entry name" value="Beta-lactamase"/>
    <property type="match status" value="1"/>
</dbReference>
<accession>A0A3D8VFV0</accession>
<feature type="domain" description="Beta-lactamase-related" evidence="1">
    <location>
        <begin position="20"/>
        <end position="378"/>
    </location>
</feature>
<dbReference type="SUPFAM" id="SSF56601">
    <property type="entry name" value="beta-lactamase/transpeptidase-like"/>
    <property type="match status" value="1"/>
</dbReference>
<gene>
    <name evidence="2" type="ORF">DX912_08040</name>
</gene>
<sequence>MCVAACTTSASASPPIASVRVAFDRNGATDTQLHGFADVAAKRAITAEDPVRIASISKLVTTIGAMRLVDEGKLDLDADLSPVLGWRLRNPAFPDTPITLRLLLSHRASLTDAAGYWKVPIDGALRDITDDPKAWDATHAPGTFFRYANVNFPLVASAMEKATGERFDILMQRLVLAPLKIDACFNWESCSRETAARAVVQYDPTGKPVYDNLRGRKPGCAVIRATDGGCDLSQWMPGRNGAMFSPQGGLRISANGLARIGRMLLREGELDGVRVLSPASVRTMFEPQWTYTADNGLTVEEDSSGQSRKGFFCRYGLAVQTLATKREGCRDDPFGDGIERSGHAGAAYGQLSGVWIDRASGTGVVYFATGMEDAPPGAHSAFTAVEEMLARGAR</sequence>
<dbReference type="InterPro" id="IPR001466">
    <property type="entry name" value="Beta-lactam-related"/>
</dbReference>
<dbReference type="Gene3D" id="3.40.710.10">
    <property type="entry name" value="DD-peptidase/beta-lactamase superfamily"/>
    <property type="match status" value="1"/>
</dbReference>
<dbReference type="InterPro" id="IPR050789">
    <property type="entry name" value="Diverse_Enzym_Activities"/>
</dbReference>
<dbReference type="EMBL" id="QTJR01000004">
    <property type="protein sequence ID" value="RDY67961.1"/>
    <property type="molecule type" value="Genomic_DNA"/>
</dbReference>
<dbReference type="PANTHER" id="PTHR43283:SF3">
    <property type="entry name" value="BETA-LACTAMASE FAMILY PROTEIN (AFU_ORTHOLOGUE AFUA_5G07500)"/>
    <property type="match status" value="1"/>
</dbReference>